<feature type="coiled-coil region" evidence="1">
    <location>
        <begin position="578"/>
        <end position="612"/>
    </location>
</feature>
<dbReference type="CTD" id="57577"/>
<evidence type="ECO:0000313" key="4">
    <source>
        <dbReference type="Proteomes" id="UP000007110"/>
    </source>
</evidence>
<feature type="region of interest" description="Disordered" evidence="2">
    <location>
        <begin position="181"/>
        <end position="252"/>
    </location>
</feature>
<dbReference type="AlphaFoldDB" id="A0A7M7NBZ1"/>
<evidence type="ECO:0000313" key="3">
    <source>
        <dbReference type="EnsemblMetazoa" id="XP_030834124"/>
    </source>
</evidence>
<dbReference type="InParanoid" id="A0A7M7NBZ1"/>
<feature type="compositionally biased region" description="Basic residues" evidence="2">
    <location>
        <begin position="520"/>
        <end position="532"/>
    </location>
</feature>
<name>A0A7M7NBZ1_STRPU</name>
<feature type="compositionally biased region" description="Basic and acidic residues" evidence="2">
    <location>
        <begin position="462"/>
        <end position="477"/>
    </location>
</feature>
<feature type="compositionally biased region" description="Polar residues" evidence="2">
    <location>
        <begin position="662"/>
        <end position="687"/>
    </location>
</feature>
<feature type="region of interest" description="Disordered" evidence="2">
    <location>
        <begin position="634"/>
        <end position="741"/>
    </location>
</feature>
<dbReference type="OMA" id="NRWKQFT"/>
<feature type="compositionally biased region" description="Basic and acidic residues" evidence="2">
    <location>
        <begin position="209"/>
        <end position="229"/>
    </location>
</feature>
<keyword evidence="1" id="KW-0175">Coiled coil</keyword>
<dbReference type="OrthoDB" id="6256972at2759"/>
<proteinExistence type="predicted"/>
<organism evidence="3 4">
    <name type="scientific">Strongylocentrotus purpuratus</name>
    <name type="common">Purple sea urchin</name>
    <dbReference type="NCBI Taxonomy" id="7668"/>
    <lineage>
        <taxon>Eukaryota</taxon>
        <taxon>Metazoa</taxon>
        <taxon>Echinodermata</taxon>
        <taxon>Eleutherozoa</taxon>
        <taxon>Echinozoa</taxon>
        <taxon>Echinoidea</taxon>
        <taxon>Euechinoidea</taxon>
        <taxon>Echinacea</taxon>
        <taxon>Camarodonta</taxon>
        <taxon>Echinidea</taxon>
        <taxon>Strongylocentrotidae</taxon>
        <taxon>Strongylocentrotus</taxon>
    </lineage>
</organism>
<accession>A0A7M7NBZ1</accession>
<dbReference type="KEGG" id="spu:585913"/>
<dbReference type="GeneID" id="585913"/>
<reference evidence="4" key="1">
    <citation type="submission" date="2015-02" db="EMBL/GenBank/DDBJ databases">
        <title>Genome sequencing for Strongylocentrotus purpuratus.</title>
        <authorList>
            <person name="Murali S."/>
            <person name="Liu Y."/>
            <person name="Vee V."/>
            <person name="English A."/>
            <person name="Wang M."/>
            <person name="Skinner E."/>
            <person name="Han Y."/>
            <person name="Muzny D.M."/>
            <person name="Worley K.C."/>
            <person name="Gibbs R.A."/>
        </authorList>
    </citation>
    <scope>NUCLEOTIDE SEQUENCE</scope>
</reference>
<keyword evidence="4" id="KW-1185">Reference proteome</keyword>
<evidence type="ECO:0000256" key="1">
    <source>
        <dbReference type="SAM" id="Coils"/>
    </source>
</evidence>
<dbReference type="Proteomes" id="UP000007110">
    <property type="component" value="Unassembled WGS sequence"/>
</dbReference>
<evidence type="ECO:0000256" key="2">
    <source>
        <dbReference type="SAM" id="MobiDB-lite"/>
    </source>
</evidence>
<protein>
    <submittedName>
        <fullName evidence="3">Uncharacterized protein</fullName>
    </submittedName>
</protein>
<dbReference type="PANTHER" id="PTHR22028">
    <property type="entry name" value="SFI1 SPINDLE BODY DOMAIN-CONTAINING PROTEIN-RELATED"/>
    <property type="match status" value="1"/>
</dbReference>
<dbReference type="InterPro" id="IPR052270">
    <property type="entry name" value="CACF_protein"/>
</dbReference>
<feature type="compositionally biased region" description="Basic and acidic residues" evidence="2">
    <location>
        <begin position="692"/>
        <end position="741"/>
    </location>
</feature>
<dbReference type="RefSeq" id="XP_030834124.1">
    <property type="nucleotide sequence ID" value="XM_030978264.1"/>
</dbReference>
<feature type="region of interest" description="Disordered" evidence="2">
    <location>
        <begin position="461"/>
        <end position="532"/>
    </location>
</feature>
<dbReference type="PANTHER" id="PTHR22028:SF5">
    <property type="entry name" value="COILED-COIL DOMAIN-CONTAINING PROTEIN 191"/>
    <property type="match status" value="1"/>
</dbReference>
<feature type="compositionally biased region" description="Low complexity" evidence="2">
    <location>
        <begin position="496"/>
        <end position="509"/>
    </location>
</feature>
<sequence length="949" mass="111784">MAGNQGDLYRWKRLTSKNKPTATVTKKSSKPTDNIQDWIKKVEEASNQAAAVTFGLPSRGQRSNGYSTVEATLDAVHDHDEAYSEAQDLLSQWMADKCNLDDHVTMDDEYDIEGAGDRSPGVKSTLRSEWDDMLERHNPMLVSKTKYTTSDELYADIENRDDYSQVQSILGSLMDKELIEPKQKKRLQAANEDKKKSDPRTTMAARQQKVRENRLKKEQEKKQQLETRQAKKSAQHQARQMVQQEEKEKTMKIQREEQMIREEMTRIRKEMQEQKRSEEESRARERAILAEARREEDERMRKEELVMRKIENSRRQQEDGDRRAREERMIGDAQEAHRLKTLQSHFHAWYRLVQDQRLHMGKARALSEWRSILKSWNAWRAFVRACRAEREAKQTEMDIKLSHRRKNAAEKHYRHRLLHKTFVAWQVYRHKESLEKELNEQQSHRRSKMAAFLDAAASGKLWTDRSQEQEPTPRSDRPVSAGRVMGANFGGEDSSDPISSRSDPSSRLSTTHIKQEKGVRHQSSKKPKHAWQVTRKHVNLTAEEMASIGDNVDIPSAGQPPSDGQQSKQGKRPIQYTVNNFEHRYSAQQKLLAEQQEQLREQRRLIDELQVGQKQQAMKKQLDQIRDGEYTQDMEEHPEGHPLDNMFNKGGQRSERSEVSAGDSTTRTTWSEDSASSNKTRSTSRSQPPIRKGMEDRAAQRARLKSEREERQKQKEQQKLKEMQEEEQRKVAAEEAEKKAAIEKRREEKRLTKQREQEKLERIEKSRRQMAQADAHYQTSLLRHYGFKPWCKLVNVAKQNMQVAIDSHSNNLLHGVLLSWHHTTQEVIQRKNALADARFREILLRRSLNSWKKFGHYQSIQLQKARKHYLRKLKCKALLTWRDWVTDERIKAWQSEERAEEHDTRRIMKTAFLAWRRYPRMLKEERAKEIRRQEMRRKVASIIPDFGFT</sequence>
<feature type="region of interest" description="Disordered" evidence="2">
    <location>
        <begin position="1"/>
        <end position="32"/>
    </location>
</feature>
<feature type="region of interest" description="Disordered" evidence="2">
    <location>
        <begin position="550"/>
        <end position="572"/>
    </location>
</feature>
<reference evidence="3" key="2">
    <citation type="submission" date="2021-01" db="UniProtKB">
        <authorList>
            <consortium name="EnsemblMetazoa"/>
        </authorList>
    </citation>
    <scope>IDENTIFICATION</scope>
</reference>
<feature type="compositionally biased region" description="Polar residues" evidence="2">
    <location>
        <begin position="17"/>
        <end position="32"/>
    </location>
</feature>
<dbReference type="EnsemblMetazoa" id="XM_030978264">
    <property type="protein sequence ID" value="XP_030834124"/>
    <property type="gene ID" value="LOC585913"/>
</dbReference>